<dbReference type="PANTHER" id="PTHR40053:SF1">
    <property type="entry name" value="SPORULATION-CONTROL PROTEIN SPO0M"/>
    <property type="match status" value="1"/>
</dbReference>
<dbReference type="OrthoDB" id="3431481at2"/>
<proteinExistence type="predicted"/>
<evidence type="ECO:0000313" key="1">
    <source>
        <dbReference type="EMBL" id="TQS43193.1"/>
    </source>
</evidence>
<sequence>MMFKKLSAMFGGGASVDTVLATPQTQPGGVLRGEVRIGGGNVEMVVDRVELELVARVEVEGQTLGGEDYEHNTNLAFQRLHLGHRFSLQPGAFHAVPFELAVPWETPITSVNGYPLHGMQLGVRTELELAGALDKGDMDPIQVNPLPAQARLLDAFNRLGFQFKGADLERGTLYGSRLPFYQEIEFYPAHQYAGAVNELEVTFISGPQSMDVLLELDKRGGFLSSGSDAYNRFTVQYAGAEDLNWEQWLHEHLQILTQRRGLFQ</sequence>
<accession>A0A545APH7</accession>
<reference evidence="1 2" key="1">
    <citation type="submission" date="2019-07" db="EMBL/GenBank/DDBJ databases">
        <title>Cryptosporangium phraense sp. nov., isolated from plant litter.</title>
        <authorList>
            <person name="Suriyachadkun C."/>
        </authorList>
    </citation>
    <scope>NUCLEOTIDE SEQUENCE [LARGE SCALE GENOMIC DNA]</scope>
    <source>
        <strain evidence="1 2">A-T 5661</strain>
    </source>
</reference>
<dbReference type="InParanoid" id="A0A545APH7"/>
<dbReference type="PANTHER" id="PTHR40053">
    <property type="entry name" value="SPORULATION-CONTROL PROTEIN SPO0M"/>
    <property type="match status" value="1"/>
</dbReference>
<protein>
    <submittedName>
        <fullName evidence="1">Sporulation protein</fullName>
    </submittedName>
</protein>
<comment type="caution">
    <text evidence="1">The sequence shown here is derived from an EMBL/GenBank/DDBJ whole genome shotgun (WGS) entry which is preliminary data.</text>
</comment>
<gene>
    <name evidence="1" type="ORF">FL583_20310</name>
</gene>
<organism evidence="1 2">
    <name type="scientific">Cryptosporangium phraense</name>
    <dbReference type="NCBI Taxonomy" id="2593070"/>
    <lineage>
        <taxon>Bacteria</taxon>
        <taxon>Bacillati</taxon>
        <taxon>Actinomycetota</taxon>
        <taxon>Actinomycetes</taxon>
        <taxon>Cryptosporangiales</taxon>
        <taxon>Cryptosporangiaceae</taxon>
        <taxon>Cryptosporangium</taxon>
    </lineage>
</organism>
<dbReference type="InterPro" id="IPR009776">
    <property type="entry name" value="Spore_0_M"/>
</dbReference>
<evidence type="ECO:0000313" key="2">
    <source>
        <dbReference type="Proteomes" id="UP000317982"/>
    </source>
</evidence>
<dbReference type="Proteomes" id="UP000317982">
    <property type="component" value="Unassembled WGS sequence"/>
</dbReference>
<keyword evidence="2" id="KW-1185">Reference proteome</keyword>
<dbReference type="Pfam" id="PF07070">
    <property type="entry name" value="Spo0M"/>
    <property type="match status" value="1"/>
</dbReference>
<dbReference type="AlphaFoldDB" id="A0A545APH7"/>
<name>A0A545APH7_9ACTN</name>
<dbReference type="EMBL" id="VIRS01000014">
    <property type="protein sequence ID" value="TQS43193.1"/>
    <property type="molecule type" value="Genomic_DNA"/>
</dbReference>